<dbReference type="EMBL" id="HE804045">
    <property type="protein sequence ID" value="CCH34622.1"/>
    <property type="molecule type" value="Genomic_DNA"/>
</dbReference>
<organism evidence="1 2">
    <name type="scientific">Saccharothrix espanaensis (strain ATCC 51144 / DSM 44229 / JCM 9112 / NBRC 15066 / NRRL 15764)</name>
    <dbReference type="NCBI Taxonomy" id="1179773"/>
    <lineage>
        <taxon>Bacteria</taxon>
        <taxon>Bacillati</taxon>
        <taxon>Actinomycetota</taxon>
        <taxon>Actinomycetes</taxon>
        <taxon>Pseudonocardiales</taxon>
        <taxon>Pseudonocardiaceae</taxon>
        <taxon>Saccharothrix</taxon>
    </lineage>
</organism>
<dbReference type="HOGENOM" id="CLU_041021_0_0_11"/>
<dbReference type="PATRIC" id="fig|1179773.3.peg.7471"/>
<proteinExistence type="predicted"/>
<dbReference type="Gene3D" id="3.30.565.10">
    <property type="entry name" value="Histidine kinase-like ATPase, C-terminal domain"/>
    <property type="match status" value="1"/>
</dbReference>
<name>K0KAU6_SACES</name>
<dbReference type="eggNOG" id="COG0323">
    <property type="taxonomic scope" value="Bacteria"/>
</dbReference>
<protein>
    <submittedName>
        <fullName evidence="1">ATPase</fullName>
    </submittedName>
</protein>
<evidence type="ECO:0000313" key="1">
    <source>
        <dbReference type="EMBL" id="CCH34622.1"/>
    </source>
</evidence>
<dbReference type="STRING" id="1179773.BN6_73920"/>
<dbReference type="InterPro" id="IPR036890">
    <property type="entry name" value="HATPase_C_sf"/>
</dbReference>
<dbReference type="AlphaFoldDB" id="K0KAU6"/>
<gene>
    <name evidence="1" type="ordered locus">BN6_73920</name>
</gene>
<reference evidence="1 2" key="1">
    <citation type="journal article" date="2012" name="BMC Genomics">
        <title>Complete genome sequence of Saccharothrix espanaensis DSM 44229T and comparison to the other completely sequenced Pseudonocardiaceae.</title>
        <authorList>
            <person name="Strobel T."/>
            <person name="Al-Dilaimi A."/>
            <person name="Blom J."/>
            <person name="Gessner A."/>
            <person name="Kalinowski J."/>
            <person name="Luzhetska M."/>
            <person name="Puhler A."/>
            <person name="Szczepanowski R."/>
            <person name="Bechthold A."/>
            <person name="Ruckert C."/>
        </authorList>
    </citation>
    <scope>NUCLEOTIDE SEQUENCE [LARGE SCALE GENOMIC DNA]</scope>
    <source>
        <strain evidence="2">ATCC 51144 / DSM 44229 / JCM 9112 / NBRC 15066 / NRRL 15764</strain>
    </source>
</reference>
<evidence type="ECO:0000313" key="2">
    <source>
        <dbReference type="Proteomes" id="UP000006281"/>
    </source>
</evidence>
<dbReference type="Proteomes" id="UP000006281">
    <property type="component" value="Chromosome"/>
</dbReference>
<sequence>MVTSGNETLIIGYIGYSAIHMPGVSSRPMRVGVEPVIEWSLTVPTEGSIELPPDPRAMDAIGRNHSLATALADLVDNSIDAGATQVLIRLVKAGGRLTSLYVVDNGRGMSPDVIDSAMTVGGRREYGNGDLGHFGLGLKAASFSQARSLSVMSRAEGRQAVGRRWRLDAGGGRGFACDVVPGEFAESELRRDWRIDLVESGTVVRWDDVVAFPATDAQRRIDEFIDTTITSACQHIGMVFHRFLEQSRLSVDFDVYEVDTGLAGPQIPVTPLNPFGYGRSGRSDFPRTLTAQENGLKLAFRCHLWPGQSGTASFQLTGNPVNHQGLYFYRRDRLLQAGGWEGVHAPSPKLRLARVEVDIDNDVVGLFQMNPEKSRVNVGPEFARLAASARSADGLGLDEYFDLAEAVYTESRKRTAKRTPMVYPGSGLPPRIRDTIKREIPERAGEDPVDIRWDTFTDDLLFHVDRDRRTLWLNKRYRKMLLGGKHGGLNDLPLLKSLLYLLVSNVFEGSHLGPKDKDNIALWQTILTAAARAERQ</sequence>
<accession>K0KAU6</accession>
<dbReference type="KEGG" id="sesp:BN6_73920"/>
<keyword evidence="2" id="KW-1185">Reference proteome</keyword>
<dbReference type="SUPFAM" id="SSF55874">
    <property type="entry name" value="ATPase domain of HSP90 chaperone/DNA topoisomerase II/histidine kinase"/>
    <property type="match status" value="1"/>
</dbReference>
<dbReference type="Pfam" id="PF13589">
    <property type="entry name" value="HATPase_c_3"/>
    <property type="match status" value="1"/>
</dbReference>